<proteinExistence type="predicted"/>
<dbReference type="AlphaFoldDB" id="A0A4Y2JDQ9"/>
<evidence type="ECO:0000313" key="2">
    <source>
        <dbReference type="Proteomes" id="UP000499080"/>
    </source>
</evidence>
<reference evidence="1 2" key="1">
    <citation type="journal article" date="2019" name="Sci. Rep.">
        <title>Orb-weaving spider Araneus ventricosus genome elucidates the spidroin gene catalogue.</title>
        <authorList>
            <person name="Kono N."/>
            <person name="Nakamura H."/>
            <person name="Ohtoshi R."/>
            <person name="Moran D.A.P."/>
            <person name="Shinohara A."/>
            <person name="Yoshida Y."/>
            <person name="Fujiwara M."/>
            <person name="Mori M."/>
            <person name="Tomita M."/>
            <person name="Arakawa K."/>
        </authorList>
    </citation>
    <scope>NUCLEOTIDE SEQUENCE [LARGE SCALE GENOMIC DNA]</scope>
</reference>
<dbReference type="Proteomes" id="UP000499080">
    <property type="component" value="Unassembled WGS sequence"/>
</dbReference>
<protein>
    <submittedName>
        <fullName evidence="1">Uncharacterized protein</fullName>
    </submittedName>
</protein>
<dbReference type="EMBL" id="BGPR01003373">
    <property type="protein sequence ID" value="GBM87326.1"/>
    <property type="molecule type" value="Genomic_DNA"/>
</dbReference>
<comment type="caution">
    <text evidence="1">The sequence shown here is derived from an EMBL/GenBank/DDBJ whole genome shotgun (WGS) entry which is preliminary data.</text>
</comment>
<evidence type="ECO:0000313" key="1">
    <source>
        <dbReference type="EMBL" id="GBM87326.1"/>
    </source>
</evidence>
<organism evidence="1 2">
    <name type="scientific">Araneus ventricosus</name>
    <name type="common">Orbweaver spider</name>
    <name type="synonym">Epeira ventricosa</name>
    <dbReference type="NCBI Taxonomy" id="182803"/>
    <lineage>
        <taxon>Eukaryota</taxon>
        <taxon>Metazoa</taxon>
        <taxon>Ecdysozoa</taxon>
        <taxon>Arthropoda</taxon>
        <taxon>Chelicerata</taxon>
        <taxon>Arachnida</taxon>
        <taxon>Araneae</taxon>
        <taxon>Araneomorphae</taxon>
        <taxon>Entelegynae</taxon>
        <taxon>Araneoidea</taxon>
        <taxon>Araneidae</taxon>
        <taxon>Araneus</taxon>
    </lineage>
</organism>
<sequence>MFVEIIFSANQLLTMRKEQTQRTINHRLSVANGRGDFGRGLENVLHCRFCLEGSSEVLRERPTTLEQVPRERNGRNLGNLETGPLGVRLKARIQFGAERFARRSLKLFLE</sequence>
<accession>A0A4Y2JDQ9</accession>
<name>A0A4Y2JDQ9_ARAVE</name>
<keyword evidence="2" id="KW-1185">Reference proteome</keyword>
<gene>
    <name evidence="1" type="ORF">AVEN_53505_1</name>
</gene>